<feature type="region of interest" description="Disordered" evidence="1">
    <location>
        <begin position="46"/>
        <end position="66"/>
    </location>
</feature>
<dbReference type="EMBL" id="WKLC01000007">
    <property type="protein sequence ID" value="MSE13723.1"/>
    <property type="molecule type" value="Genomic_DNA"/>
</dbReference>
<evidence type="ECO:0000313" key="2">
    <source>
        <dbReference type="EMBL" id="MSE13723.1"/>
    </source>
</evidence>
<evidence type="ECO:0000256" key="1">
    <source>
        <dbReference type="SAM" id="MobiDB-lite"/>
    </source>
</evidence>
<dbReference type="AlphaFoldDB" id="A0A7X2MIB2"/>
<dbReference type="RefSeq" id="WP_187495401.1">
    <property type="nucleotide sequence ID" value="NZ_JBDFPI010000088.1"/>
</dbReference>
<reference evidence="2 3" key="1">
    <citation type="submission" date="2019-11" db="EMBL/GenBank/DDBJ databases">
        <title>Draft Genome Sequence of Plant Growth-Promoting Rhizosphere-Associated Bacteria.</title>
        <authorList>
            <person name="Vasilyev I.Y."/>
            <person name="Radchenko V."/>
            <person name="Ilnitskaya E.V."/>
        </authorList>
    </citation>
    <scope>NUCLEOTIDE SEQUENCE [LARGE SCALE GENOMIC DNA]</scope>
    <source>
        <strain evidence="2 3">VRA_MhP_f</strain>
    </source>
</reference>
<accession>A0A7X2MIB2</accession>
<protein>
    <submittedName>
        <fullName evidence="2">Stability/partitioning determinant</fullName>
    </submittedName>
</protein>
<organism evidence="2 3">
    <name type="scientific">Enterobacter agglomerans</name>
    <name type="common">Erwinia herbicola</name>
    <name type="synonym">Pantoea agglomerans</name>
    <dbReference type="NCBI Taxonomy" id="549"/>
    <lineage>
        <taxon>Bacteria</taxon>
        <taxon>Pseudomonadati</taxon>
        <taxon>Pseudomonadota</taxon>
        <taxon>Gammaproteobacteria</taxon>
        <taxon>Enterobacterales</taxon>
        <taxon>Erwiniaceae</taxon>
        <taxon>Pantoea</taxon>
        <taxon>Pantoea agglomerans group</taxon>
    </lineage>
</organism>
<sequence>MPDFPALKIHYFYVVSVLYLHCKRKRRDVMVKLKIPSKAAEPAVAPQVAVQPEEPRQPAQVKGSTARFIRQGDSRPVRRTLPTNFRLPADIIDMLEEEALQTGQNKTTILKAAILAYCTSMDQNEKNRWLLEAPRY</sequence>
<comment type="caution">
    <text evidence="2">The sequence shown here is derived from an EMBL/GenBank/DDBJ whole genome shotgun (WGS) entry which is preliminary data.</text>
</comment>
<dbReference type="Proteomes" id="UP000461948">
    <property type="component" value="Unassembled WGS sequence"/>
</dbReference>
<name>A0A7X2MIB2_ENTAG</name>
<evidence type="ECO:0000313" key="3">
    <source>
        <dbReference type="Proteomes" id="UP000461948"/>
    </source>
</evidence>
<gene>
    <name evidence="2" type="ORF">GKC49_00665</name>
</gene>
<proteinExistence type="predicted"/>